<gene>
    <name evidence="2" type="ORF">CSOJ01_05489</name>
</gene>
<protein>
    <submittedName>
        <fullName evidence="2">Uncharacterized protein</fullName>
    </submittedName>
</protein>
<sequence length="256" mass="27377">MSIVGGLEIIIDIPSISEESSLPRIAAQGITCVTTDTNVSLAVVPLRVQSFSPHNNLVPPPTASFPPAASAVAKKTKLGSPNLDHASSPGNTRRHAERETRTVRSASQGLQQPFFGQSYLVDHAGGIRMVDVTGLVARNDGELVLSWSSPGPLLVSGDRGRSCAQASRRGFLNPMPIMPWHATTRQCKECSSQDMEYHGAMCPSTEARDVPSHPSSHKITKSHTDSWATGVLWEWVACWVLLAQAAATCTGDLEAT</sequence>
<reference evidence="2 3" key="1">
    <citation type="journal article" date="2020" name="Phytopathology">
        <title>Genome Sequence Resources of Colletotrichum truncatum, C. plurivorum, C. musicola, and C. sojae: Four Species Pathogenic to Soybean (Glycine max).</title>
        <authorList>
            <person name="Rogerio F."/>
            <person name="Boufleur T.R."/>
            <person name="Ciampi-Guillardi M."/>
            <person name="Sukno S.A."/>
            <person name="Thon M.R."/>
            <person name="Massola Junior N.S."/>
            <person name="Baroncelli R."/>
        </authorList>
    </citation>
    <scope>NUCLEOTIDE SEQUENCE [LARGE SCALE GENOMIC DNA]</scope>
    <source>
        <strain evidence="2 3">LFN0009</strain>
    </source>
</reference>
<keyword evidence="3" id="KW-1185">Reference proteome</keyword>
<dbReference type="EMBL" id="WIGN01000070">
    <property type="protein sequence ID" value="KAF6811761.1"/>
    <property type="molecule type" value="Genomic_DNA"/>
</dbReference>
<feature type="region of interest" description="Disordered" evidence="1">
    <location>
        <begin position="62"/>
        <end position="108"/>
    </location>
</feature>
<accession>A0A8H6JFQ1</accession>
<name>A0A8H6JFQ1_9PEZI</name>
<evidence type="ECO:0000313" key="2">
    <source>
        <dbReference type="EMBL" id="KAF6811761.1"/>
    </source>
</evidence>
<evidence type="ECO:0000313" key="3">
    <source>
        <dbReference type="Proteomes" id="UP000652219"/>
    </source>
</evidence>
<organism evidence="2 3">
    <name type="scientific">Colletotrichum sojae</name>
    <dbReference type="NCBI Taxonomy" id="2175907"/>
    <lineage>
        <taxon>Eukaryota</taxon>
        <taxon>Fungi</taxon>
        <taxon>Dikarya</taxon>
        <taxon>Ascomycota</taxon>
        <taxon>Pezizomycotina</taxon>
        <taxon>Sordariomycetes</taxon>
        <taxon>Hypocreomycetidae</taxon>
        <taxon>Glomerellales</taxon>
        <taxon>Glomerellaceae</taxon>
        <taxon>Colletotrichum</taxon>
        <taxon>Colletotrichum orchidearum species complex</taxon>
    </lineage>
</organism>
<proteinExistence type="predicted"/>
<comment type="caution">
    <text evidence="2">The sequence shown here is derived from an EMBL/GenBank/DDBJ whole genome shotgun (WGS) entry which is preliminary data.</text>
</comment>
<evidence type="ECO:0000256" key="1">
    <source>
        <dbReference type="SAM" id="MobiDB-lite"/>
    </source>
</evidence>
<dbReference type="Proteomes" id="UP000652219">
    <property type="component" value="Unassembled WGS sequence"/>
</dbReference>
<dbReference type="AlphaFoldDB" id="A0A8H6JFQ1"/>